<name>A0A0P0RR09_9BURK</name>
<geneLocation type="plasmid" evidence="3"/>
<dbReference type="InterPro" id="IPR052358">
    <property type="entry name" value="Aro_Compnd_Degr_Hydrolases"/>
</dbReference>
<gene>
    <name evidence="2" type="ORF">K788_0005993</name>
</gene>
<evidence type="ECO:0000313" key="3">
    <source>
        <dbReference type="Proteomes" id="UP000019146"/>
    </source>
</evidence>
<organism evidence="2 3">
    <name type="scientific">Paraburkholderia caribensis MBA4</name>
    <dbReference type="NCBI Taxonomy" id="1323664"/>
    <lineage>
        <taxon>Bacteria</taxon>
        <taxon>Pseudomonadati</taxon>
        <taxon>Pseudomonadota</taxon>
        <taxon>Betaproteobacteria</taxon>
        <taxon>Burkholderiales</taxon>
        <taxon>Burkholderiaceae</taxon>
        <taxon>Paraburkholderia</taxon>
    </lineage>
</organism>
<keyword evidence="2" id="KW-0378">Hydrolase</keyword>
<dbReference type="Gene3D" id="3.20.20.140">
    <property type="entry name" value="Metal-dependent hydrolases"/>
    <property type="match status" value="1"/>
</dbReference>
<dbReference type="Proteomes" id="UP000019146">
    <property type="component" value="Plasmid unnamed"/>
</dbReference>
<proteinExistence type="predicted"/>
<dbReference type="EMBL" id="CP012748">
    <property type="protein sequence ID" value="ALL71599.1"/>
    <property type="molecule type" value="Genomic_DNA"/>
</dbReference>
<reference evidence="2 3" key="1">
    <citation type="journal article" date="2014" name="Genome Announc.">
        <title>Draft Genome Sequence of the Haloacid-Degrading Burkholderia caribensis Strain MBA4.</title>
        <authorList>
            <person name="Pan Y."/>
            <person name="Kong K.F."/>
            <person name="Tsang J.S."/>
        </authorList>
    </citation>
    <scope>NUCLEOTIDE SEQUENCE [LARGE SCALE GENOMIC DNA]</scope>
    <source>
        <strain evidence="2 3">MBA4</strain>
        <plasmid evidence="3">Plasmid</plasmid>
    </source>
</reference>
<dbReference type="InterPro" id="IPR006680">
    <property type="entry name" value="Amidohydro-rel"/>
</dbReference>
<sequence length="296" mass="32967">MIETTGSDAIGQQAALRLSHLALIDSHAHVFERGLPLARQRRYAPDYDAPLDVYLEQLDAHHVSRGVLVQPSFLGTDCDYLLAALRRAPDRLRGVAVVERDCGLEALTAMARAGVVGIRLNLIGLPDVPIETSVTPETLAHVRRLGWHVEVHAEAARLERIVQPLLDKGLNVVIDHFGRPDAALGVDDEGFRRLLNLASTRRVWVKISAAYRNLSFAESENLIPRFAHDAVRLLTEAFGVNRLMWGSDWPHTQFEASQDFGRTLDALRTLLPNEAERRAVSCGTSAKFYRFDEPTI</sequence>
<evidence type="ECO:0000313" key="2">
    <source>
        <dbReference type="EMBL" id="ALL71599.1"/>
    </source>
</evidence>
<dbReference type="PANTHER" id="PTHR35563:SF2">
    <property type="entry name" value="BARREL METAL-DEPENDENT HYDROLASE, PUTATIVE (AFU_ORTHOLOGUE AFUA_1G16240)-RELATED"/>
    <property type="match status" value="1"/>
</dbReference>
<dbReference type="KEGG" id="bcai:K788_0005993"/>
<dbReference type="PANTHER" id="PTHR35563">
    <property type="entry name" value="BARREL METAL-DEPENDENT HYDROLASE, PUTATIVE (AFU_ORTHOLOGUE AFUA_1G16240)-RELATED"/>
    <property type="match status" value="1"/>
</dbReference>
<dbReference type="AlphaFoldDB" id="A0A0P0RR09"/>
<dbReference type="GeneID" id="69974942"/>
<dbReference type="GO" id="GO:0016787">
    <property type="term" value="F:hydrolase activity"/>
    <property type="evidence" value="ECO:0007669"/>
    <property type="project" value="UniProtKB-KW"/>
</dbReference>
<dbReference type="Pfam" id="PF04909">
    <property type="entry name" value="Amidohydro_2"/>
    <property type="match status" value="1"/>
</dbReference>
<keyword evidence="2" id="KW-0614">Plasmid</keyword>
<accession>A0A0P0RR09</accession>
<dbReference type="InterPro" id="IPR032466">
    <property type="entry name" value="Metal_Hydrolase"/>
</dbReference>
<feature type="domain" description="Amidohydrolase-related" evidence="1">
    <location>
        <begin position="24"/>
        <end position="291"/>
    </location>
</feature>
<dbReference type="SUPFAM" id="SSF51556">
    <property type="entry name" value="Metallo-dependent hydrolases"/>
    <property type="match status" value="1"/>
</dbReference>
<protein>
    <submittedName>
        <fullName evidence="2">Putative 2-pyrone-4,6-dicarboxylic acid hydrolase</fullName>
    </submittedName>
</protein>
<evidence type="ECO:0000259" key="1">
    <source>
        <dbReference type="Pfam" id="PF04909"/>
    </source>
</evidence>
<dbReference type="RefSeq" id="WP_035991977.1">
    <property type="nucleotide sequence ID" value="NZ_CP012748.1"/>
</dbReference>